<dbReference type="Pfam" id="PF01139">
    <property type="entry name" value="RtcB"/>
    <property type="match status" value="1"/>
</dbReference>
<proteinExistence type="predicted"/>
<dbReference type="GO" id="GO:0030145">
    <property type="term" value="F:manganese ion binding"/>
    <property type="evidence" value="ECO:0007669"/>
    <property type="project" value="TreeGrafter"/>
</dbReference>
<evidence type="ECO:0000256" key="8">
    <source>
        <dbReference type="ARBA" id="ARBA00047746"/>
    </source>
</evidence>
<dbReference type="InterPro" id="IPR036025">
    <property type="entry name" value="RtcB-like_sf"/>
</dbReference>
<evidence type="ECO:0000256" key="9">
    <source>
        <dbReference type="PIRSR" id="PIRSR601233-1"/>
    </source>
</evidence>
<dbReference type="PANTHER" id="PTHR43749:SF2">
    <property type="entry name" value="RNA-SPLICING LIGASE RTCB"/>
    <property type="match status" value="1"/>
</dbReference>
<sequence>MKPHEVISAWKGDKQFGEMARRAAALKKAGQSAEQIVAAITAEFGPPPQLATLRDAPRPFRVYGEIGADIEPGAVAQLELAMRLPVAERGALAPDAHVGYALPIGGIVALSNAISPMFVGVDIGCRMAASVFDCAPEEFLRHRGPLFADLKAVTTFGAGAERKIRADHAVLEDERWSLTNQSRGLRAKAAAQLGTSGAGNHFAELVVGERIGDDPTVPERFCALLTHSGSRGVGYAIANYYARLAAQETARRAKVPKQYEWLDLDSEAGAEYFALMELAGAFAKANHDTIHAAFARRSGLTPARHIENFHNFAWVEDGLVVHRKGATPAGKGVLGIIPGSMATNSYIVAGNGNPESLQSASHGAGRRFSRTEARNTISMADVRRLLAERDVLAEGVAVDEAPQAYKDVERVIELQVAASLITPIARMRPVAVIMAGEKGED</sequence>
<dbReference type="PATRIC" id="fig|186479.3.peg.2124"/>
<keyword evidence="7 11" id="KW-0464">Manganese</keyword>
<evidence type="ECO:0000256" key="3">
    <source>
        <dbReference type="ARBA" id="ARBA00022723"/>
    </source>
</evidence>
<dbReference type="AlphaFoldDB" id="A0A0P9FB39"/>
<dbReference type="Gene3D" id="3.90.1860.10">
    <property type="entry name" value="tRNA-splicing ligase RtcB"/>
    <property type="match status" value="1"/>
</dbReference>
<evidence type="ECO:0000256" key="4">
    <source>
        <dbReference type="ARBA" id="ARBA00022741"/>
    </source>
</evidence>
<feature type="binding site" evidence="10">
    <location>
        <begin position="200"/>
        <end position="204"/>
    </location>
    <ligand>
        <name>GMP</name>
        <dbReference type="ChEBI" id="CHEBI:58115"/>
    </ligand>
</feature>
<organism evidence="12 13">
    <name type="scientific">Kouleothrix aurantiaca</name>
    <dbReference type="NCBI Taxonomy" id="186479"/>
    <lineage>
        <taxon>Bacteria</taxon>
        <taxon>Bacillati</taxon>
        <taxon>Chloroflexota</taxon>
        <taxon>Chloroflexia</taxon>
        <taxon>Chloroflexales</taxon>
        <taxon>Roseiflexineae</taxon>
        <taxon>Roseiflexaceae</taxon>
        <taxon>Kouleothrix</taxon>
    </lineage>
</organism>
<feature type="binding site" evidence="10">
    <location>
        <begin position="338"/>
        <end position="341"/>
    </location>
    <ligand>
        <name>GMP</name>
        <dbReference type="ChEBI" id="CHEBI:58115"/>
    </ligand>
</feature>
<gene>
    <name evidence="12" type="ORF">SE17_06930</name>
</gene>
<dbReference type="GO" id="GO:0006396">
    <property type="term" value="P:RNA processing"/>
    <property type="evidence" value="ECO:0007669"/>
    <property type="project" value="InterPro"/>
</dbReference>
<evidence type="ECO:0000256" key="6">
    <source>
        <dbReference type="ARBA" id="ARBA00023134"/>
    </source>
</evidence>
<comment type="cofactor">
    <cofactor evidence="11">
        <name>Mn(2+)</name>
        <dbReference type="ChEBI" id="CHEBI:29035"/>
    </cofactor>
    <text evidence="11">Binds 2 manganese ions per subunit.</text>
</comment>
<feature type="binding site" evidence="11">
    <location>
        <position position="122"/>
    </location>
    <ligand>
        <name>Mn(2+)</name>
        <dbReference type="ChEBI" id="CHEBI:29035"/>
        <label>1</label>
    </ligand>
</feature>
<reference evidence="12 13" key="1">
    <citation type="submission" date="2015-09" db="EMBL/GenBank/DDBJ databases">
        <title>Draft genome sequence of Kouleothrix aurantiaca JCM 19913.</title>
        <authorList>
            <person name="Hemp J."/>
        </authorList>
    </citation>
    <scope>NUCLEOTIDE SEQUENCE [LARGE SCALE GENOMIC DNA]</scope>
    <source>
        <strain evidence="12 13">COM-B</strain>
    </source>
</reference>
<evidence type="ECO:0000256" key="1">
    <source>
        <dbReference type="ARBA" id="ARBA00012726"/>
    </source>
</evidence>
<evidence type="ECO:0000256" key="7">
    <source>
        <dbReference type="ARBA" id="ARBA00023211"/>
    </source>
</evidence>
<feature type="binding site" evidence="10">
    <location>
        <position position="345"/>
    </location>
    <ligand>
        <name>GMP</name>
        <dbReference type="ChEBI" id="CHEBI:58115"/>
    </ligand>
</feature>
<dbReference type="GO" id="GO:0170057">
    <property type="term" value="F:RNA ligase (GTP) activity"/>
    <property type="evidence" value="ECO:0007669"/>
    <property type="project" value="UniProtKB-EC"/>
</dbReference>
<keyword evidence="4 10" id="KW-0547">Nucleotide-binding</keyword>
<feature type="binding site" evidence="11">
    <location>
        <position position="201"/>
    </location>
    <ligand>
        <name>Mn(2+)</name>
        <dbReference type="ChEBI" id="CHEBI:29035"/>
        <label>1</label>
    </ligand>
</feature>
<dbReference type="Proteomes" id="UP000050509">
    <property type="component" value="Unassembled WGS sequence"/>
</dbReference>
<dbReference type="GO" id="GO:0003909">
    <property type="term" value="F:DNA ligase activity"/>
    <property type="evidence" value="ECO:0007669"/>
    <property type="project" value="TreeGrafter"/>
</dbReference>
<feature type="binding site" evidence="10">
    <location>
        <begin position="310"/>
        <end position="311"/>
    </location>
    <ligand>
        <name>GMP</name>
        <dbReference type="ChEBI" id="CHEBI:58115"/>
    </ligand>
</feature>
<dbReference type="EMBL" id="LJCR01000153">
    <property type="protein sequence ID" value="KPV53902.1"/>
    <property type="molecule type" value="Genomic_DNA"/>
</dbReference>
<keyword evidence="5" id="KW-0692">RNA repair</keyword>
<dbReference type="GO" id="GO:0042245">
    <property type="term" value="P:RNA repair"/>
    <property type="evidence" value="ECO:0007669"/>
    <property type="project" value="UniProtKB-KW"/>
</dbReference>
<dbReference type="InterPro" id="IPR001233">
    <property type="entry name" value="RtcB"/>
</dbReference>
<dbReference type="PANTHER" id="PTHR43749">
    <property type="entry name" value="RNA-SPLICING LIGASE RTCB"/>
    <property type="match status" value="1"/>
</dbReference>
<evidence type="ECO:0000256" key="11">
    <source>
        <dbReference type="PIRSR" id="PIRSR601233-3"/>
    </source>
</evidence>
<evidence type="ECO:0000313" key="13">
    <source>
        <dbReference type="Proteomes" id="UP000050509"/>
    </source>
</evidence>
<feature type="binding site" evidence="11">
    <location>
        <position position="310"/>
    </location>
    <ligand>
        <name>Mn(2+)</name>
        <dbReference type="ChEBI" id="CHEBI:29035"/>
        <label>2</label>
    </ligand>
</feature>
<keyword evidence="13" id="KW-1185">Reference proteome</keyword>
<comment type="caution">
    <text evidence="12">The sequence shown here is derived from an EMBL/GenBank/DDBJ whole genome shotgun (WGS) entry which is preliminary data.</text>
</comment>
<evidence type="ECO:0000313" key="12">
    <source>
        <dbReference type="EMBL" id="KPV53902.1"/>
    </source>
</evidence>
<feature type="binding site" evidence="10">
    <location>
        <begin position="362"/>
        <end position="365"/>
    </location>
    <ligand>
        <name>GMP</name>
        <dbReference type="ChEBI" id="CHEBI:58115"/>
    </ligand>
</feature>
<evidence type="ECO:0000256" key="5">
    <source>
        <dbReference type="ARBA" id="ARBA00022800"/>
    </source>
</evidence>
<keyword evidence="6 10" id="KW-0342">GTP-binding</keyword>
<dbReference type="InterPro" id="IPR052915">
    <property type="entry name" value="RtcB-like"/>
</dbReference>
<evidence type="ECO:0000256" key="10">
    <source>
        <dbReference type="PIRSR" id="PIRSR601233-2"/>
    </source>
</evidence>
<feature type="active site" description="GMP-histidine intermediate" evidence="9">
    <location>
        <position position="362"/>
    </location>
</feature>
<feature type="binding site" evidence="11">
    <location>
        <position position="227"/>
    </location>
    <ligand>
        <name>Mn(2+)</name>
        <dbReference type="ChEBI" id="CHEBI:29035"/>
        <label>2</label>
    </ligand>
</feature>
<protein>
    <recommendedName>
        <fullName evidence="1">3'-phosphate/5'-hydroxy nucleic acid ligase</fullName>
        <ecNumber evidence="1">6.5.1.8</ecNumber>
    </recommendedName>
</protein>
<comment type="catalytic activity">
    <reaction evidence="8">
        <text>a 3'-end 3'-phospho-ribonucleotide-RNA + a 5'-end dephospho-ribonucleoside-RNA + GTP = a ribonucleotidyl-ribonucleotide-RNA + GMP + diphosphate</text>
        <dbReference type="Rhea" id="RHEA:68076"/>
        <dbReference type="Rhea" id="RHEA-COMP:10463"/>
        <dbReference type="Rhea" id="RHEA-COMP:13936"/>
        <dbReference type="Rhea" id="RHEA-COMP:17355"/>
        <dbReference type="ChEBI" id="CHEBI:33019"/>
        <dbReference type="ChEBI" id="CHEBI:37565"/>
        <dbReference type="ChEBI" id="CHEBI:58115"/>
        <dbReference type="ChEBI" id="CHEBI:83062"/>
        <dbReference type="ChEBI" id="CHEBI:138284"/>
        <dbReference type="ChEBI" id="CHEBI:173118"/>
        <dbReference type="EC" id="6.5.1.8"/>
    </reaction>
</comment>
<dbReference type="GO" id="GO:0006281">
    <property type="term" value="P:DNA repair"/>
    <property type="evidence" value="ECO:0007669"/>
    <property type="project" value="TreeGrafter"/>
</dbReference>
<keyword evidence="3 11" id="KW-0479">Metal-binding</keyword>
<evidence type="ECO:0000256" key="2">
    <source>
        <dbReference type="ARBA" id="ARBA00022598"/>
    </source>
</evidence>
<dbReference type="EC" id="6.5.1.8" evidence="1"/>
<dbReference type="GO" id="GO:0005525">
    <property type="term" value="F:GTP binding"/>
    <property type="evidence" value="ECO:0007669"/>
    <property type="project" value="UniProtKB-KW"/>
</dbReference>
<dbReference type="SUPFAM" id="SSF103365">
    <property type="entry name" value="Hypothetical protein PH1602"/>
    <property type="match status" value="1"/>
</dbReference>
<accession>A0A0P9FB39</accession>
<keyword evidence="2" id="KW-0436">Ligase</keyword>
<name>A0A0P9FB39_9CHLR</name>